<evidence type="ECO:0000313" key="2">
    <source>
        <dbReference type="EMBL" id="KAK7497041.1"/>
    </source>
</evidence>
<evidence type="ECO:0000313" key="3">
    <source>
        <dbReference type="Proteomes" id="UP001519460"/>
    </source>
</evidence>
<keyword evidence="3" id="KW-1185">Reference proteome</keyword>
<feature type="compositionally biased region" description="Basic and acidic residues" evidence="1">
    <location>
        <begin position="94"/>
        <end position="105"/>
    </location>
</feature>
<feature type="region of interest" description="Disordered" evidence="1">
    <location>
        <begin position="26"/>
        <end position="49"/>
    </location>
</feature>
<sequence length="137" mass="14984">MMCVPPTGVLLYVLTKRTLDECQQTAAEMPEVTTTSEKTDRGHTTAAPPDDVGGACTCDDRLVEFTIPAIILDLICLVIPYFILTGCVESEEKSKIAEDNPDHIGESNPDFPAVDPDFAEINLDFAENDTPRNTLPR</sequence>
<reference evidence="2 3" key="1">
    <citation type="journal article" date="2023" name="Sci. Data">
        <title>Genome assembly of the Korean intertidal mud-creeper Batillaria attramentaria.</title>
        <authorList>
            <person name="Patra A.K."/>
            <person name="Ho P.T."/>
            <person name="Jun S."/>
            <person name="Lee S.J."/>
            <person name="Kim Y."/>
            <person name="Won Y.J."/>
        </authorList>
    </citation>
    <scope>NUCLEOTIDE SEQUENCE [LARGE SCALE GENOMIC DNA]</scope>
    <source>
        <strain evidence="2">Wonlab-2016</strain>
    </source>
</reference>
<dbReference type="Proteomes" id="UP001519460">
    <property type="component" value="Unassembled WGS sequence"/>
</dbReference>
<protein>
    <submittedName>
        <fullName evidence="2">Uncharacterized protein</fullName>
    </submittedName>
</protein>
<proteinExistence type="predicted"/>
<evidence type="ECO:0000256" key="1">
    <source>
        <dbReference type="SAM" id="MobiDB-lite"/>
    </source>
</evidence>
<organism evidence="2 3">
    <name type="scientific">Batillaria attramentaria</name>
    <dbReference type="NCBI Taxonomy" id="370345"/>
    <lineage>
        <taxon>Eukaryota</taxon>
        <taxon>Metazoa</taxon>
        <taxon>Spiralia</taxon>
        <taxon>Lophotrochozoa</taxon>
        <taxon>Mollusca</taxon>
        <taxon>Gastropoda</taxon>
        <taxon>Caenogastropoda</taxon>
        <taxon>Sorbeoconcha</taxon>
        <taxon>Cerithioidea</taxon>
        <taxon>Batillariidae</taxon>
        <taxon>Batillaria</taxon>
    </lineage>
</organism>
<dbReference type="EMBL" id="JACVVK020000062">
    <property type="protein sequence ID" value="KAK7497041.1"/>
    <property type="molecule type" value="Genomic_DNA"/>
</dbReference>
<dbReference type="AlphaFoldDB" id="A0ABD0LD25"/>
<feature type="compositionally biased region" description="Polar residues" evidence="1">
    <location>
        <begin position="26"/>
        <end position="36"/>
    </location>
</feature>
<gene>
    <name evidence="2" type="ORF">BaRGS_00011777</name>
</gene>
<feature type="region of interest" description="Disordered" evidence="1">
    <location>
        <begin position="94"/>
        <end position="116"/>
    </location>
</feature>
<name>A0ABD0LD25_9CAEN</name>
<comment type="caution">
    <text evidence="2">The sequence shown here is derived from an EMBL/GenBank/DDBJ whole genome shotgun (WGS) entry which is preliminary data.</text>
</comment>
<accession>A0ABD0LD25</accession>